<name>X1FIA1_9ZZZZ</name>
<gene>
    <name evidence="1" type="ORF">S03H2_23693</name>
</gene>
<organism evidence="1">
    <name type="scientific">marine sediment metagenome</name>
    <dbReference type="NCBI Taxonomy" id="412755"/>
    <lineage>
        <taxon>unclassified sequences</taxon>
        <taxon>metagenomes</taxon>
        <taxon>ecological metagenomes</taxon>
    </lineage>
</organism>
<dbReference type="AlphaFoldDB" id="X1FIA1"/>
<reference evidence="1" key="1">
    <citation type="journal article" date="2014" name="Front. Microbiol.">
        <title>High frequency of phylogenetically diverse reductive dehalogenase-homologous genes in deep subseafloor sedimentary metagenomes.</title>
        <authorList>
            <person name="Kawai M."/>
            <person name="Futagami T."/>
            <person name="Toyoda A."/>
            <person name="Takaki Y."/>
            <person name="Nishi S."/>
            <person name="Hori S."/>
            <person name="Arai W."/>
            <person name="Tsubouchi T."/>
            <person name="Morono Y."/>
            <person name="Uchiyama I."/>
            <person name="Ito T."/>
            <person name="Fujiyama A."/>
            <person name="Inagaki F."/>
            <person name="Takami H."/>
        </authorList>
    </citation>
    <scope>NUCLEOTIDE SEQUENCE</scope>
    <source>
        <strain evidence="1">Expedition CK06-06</strain>
    </source>
</reference>
<feature type="non-terminal residue" evidence="1">
    <location>
        <position position="95"/>
    </location>
</feature>
<dbReference type="EMBL" id="BARU01012998">
    <property type="protein sequence ID" value="GAH32260.1"/>
    <property type="molecule type" value="Genomic_DNA"/>
</dbReference>
<comment type="caution">
    <text evidence="1">The sequence shown here is derived from an EMBL/GenBank/DDBJ whole genome shotgun (WGS) entry which is preliminary data.</text>
</comment>
<protein>
    <submittedName>
        <fullName evidence="1">Uncharacterized protein</fullName>
    </submittedName>
</protein>
<sequence>MKSLYSKTYPDATTGRINNHVGQILAFIKKTEIGDTVVTPFKLKTRRIAVGKITGGYEYRLDLGSDMIHTIPMKWIKTDIPRTMFDQDLLYSFGA</sequence>
<evidence type="ECO:0000313" key="1">
    <source>
        <dbReference type="EMBL" id="GAH32260.1"/>
    </source>
</evidence>
<accession>X1FIA1</accession>
<proteinExistence type="predicted"/>